<comment type="caution">
    <text evidence="15">The sequence shown here is derived from an EMBL/GenBank/DDBJ whole genome shotgun (WGS) entry which is preliminary data.</text>
</comment>
<keyword evidence="6" id="KW-0808">Transferase</keyword>
<accession>A0A841R7J4</accession>
<feature type="domain" description="Response regulatory" evidence="14">
    <location>
        <begin position="4"/>
        <end position="119"/>
    </location>
</feature>
<dbReference type="GO" id="GO:0009927">
    <property type="term" value="F:histidine phosphotransfer kinase activity"/>
    <property type="evidence" value="ECO:0007669"/>
    <property type="project" value="TreeGrafter"/>
</dbReference>
<keyword evidence="10" id="KW-0902">Two-component regulatory system</keyword>
<dbReference type="SUPFAM" id="SSF55785">
    <property type="entry name" value="PYP-like sensor domain (PAS domain)"/>
    <property type="match status" value="1"/>
</dbReference>
<dbReference type="RefSeq" id="WP_184743664.1">
    <property type="nucleotide sequence ID" value="NZ_JACHGJ010000001.1"/>
</dbReference>
<evidence type="ECO:0000256" key="10">
    <source>
        <dbReference type="ARBA" id="ARBA00023012"/>
    </source>
</evidence>
<evidence type="ECO:0000256" key="2">
    <source>
        <dbReference type="ARBA" id="ARBA00004236"/>
    </source>
</evidence>
<dbReference type="Proteomes" id="UP000587760">
    <property type="component" value="Unassembled WGS sequence"/>
</dbReference>
<dbReference type="SMART" id="SM00388">
    <property type="entry name" value="HisKA"/>
    <property type="match status" value="1"/>
</dbReference>
<evidence type="ECO:0000259" key="14">
    <source>
        <dbReference type="PROSITE" id="PS50110"/>
    </source>
</evidence>
<feature type="modified residue" description="4-aspartylphosphate" evidence="12">
    <location>
        <position position="54"/>
    </location>
</feature>
<dbReference type="CDD" id="cd17534">
    <property type="entry name" value="REC_DC-like"/>
    <property type="match status" value="1"/>
</dbReference>
<evidence type="ECO:0000313" key="15">
    <source>
        <dbReference type="EMBL" id="MBB6479010.1"/>
    </source>
</evidence>
<evidence type="ECO:0000256" key="3">
    <source>
        <dbReference type="ARBA" id="ARBA00012438"/>
    </source>
</evidence>
<protein>
    <recommendedName>
        <fullName evidence="3">histidine kinase</fullName>
        <ecNumber evidence="3">2.7.13.3</ecNumber>
    </recommendedName>
</protein>
<name>A0A841R7J4_9SPIO</name>
<dbReference type="InterPro" id="IPR036097">
    <property type="entry name" value="HisK_dim/P_sf"/>
</dbReference>
<dbReference type="InterPro" id="IPR004358">
    <property type="entry name" value="Sig_transdc_His_kin-like_C"/>
</dbReference>
<keyword evidence="11" id="KW-0472">Membrane</keyword>
<keyword evidence="5 12" id="KW-0597">Phosphoprotein</keyword>
<dbReference type="PROSITE" id="PS50109">
    <property type="entry name" value="HIS_KIN"/>
    <property type="match status" value="1"/>
</dbReference>
<dbReference type="SMART" id="SM00387">
    <property type="entry name" value="HATPase_c"/>
    <property type="match status" value="1"/>
</dbReference>
<evidence type="ECO:0000256" key="6">
    <source>
        <dbReference type="ARBA" id="ARBA00022679"/>
    </source>
</evidence>
<dbReference type="InterPro" id="IPR036890">
    <property type="entry name" value="HATPase_C_sf"/>
</dbReference>
<dbReference type="PRINTS" id="PR00344">
    <property type="entry name" value="BCTRLSENSOR"/>
</dbReference>
<evidence type="ECO:0000256" key="7">
    <source>
        <dbReference type="ARBA" id="ARBA00022741"/>
    </source>
</evidence>
<dbReference type="Pfam" id="PF00072">
    <property type="entry name" value="Response_reg"/>
    <property type="match status" value="1"/>
</dbReference>
<keyword evidence="7" id="KW-0547">Nucleotide-binding</keyword>
<evidence type="ECO:0000313" key="16">
    <source>
        <dbReference type="Proteomes" id="UP000587760"/>
    </source>
</evidence>
<dbReference type="Pfam" id="PF00512">
    <property type="entry name" value="HisKA"/>
    <property type="match status" value="1"/>
</dbReference>
<evidence type="ECO:0000256" key="4">
    <source>
        <dbReference type="ARBA" id="ARBA00022475"/>
    </source>
</evidence>
<dbReference type="InterPro" id="IPR035965">
    <property type="entry name" value="PAS-like_dom_sf"/>
</dbReference>
<dbReference type="CDD" id="cd16922">
    <property type="entry name" value="HATPase_EvgS-ArcB-TorS-like"/>
    <property type="match status" value="1"/>
</dbReference>
<evidence type="ECO:0000256" key="12">
    <source>
        <dbReference type="PROSITE-ProRule" id="PRU00169"/>
    </source>
</evidence>
<organism evidence="15 16">
    <name type="scientific">Spirochaeta isovalerica</name>
    <dbReference type="NCBI Taxonomy" id="150"/>
    <lineage>
        <taxon>Bacteria</taxon>
        <taxon>Pseudomonadati</taxon>
        <taxon>Spirochaetota</taxon>
        <taxon>Spirochaetia</taxon>
        <taxon>Spirochaetales</taxon>
        <taxon>Spirochaetaceae</taxon>
        <taxon>Spirochaeta</taxon>
    </lineage>
</organism>
<evidence type="ECO:0000256" key="9">
    <source>
        <dbReference type="ARBA" id="ARBA00022840"/>
    </source>
</evidence>
<dbReference type="GO" id="GO:0000155">
    <property type="term" value="F:phosphorelay sensor kinase activity"/>
    <property type="evidence" value="ECO:0007669"/>
    <property type="project" value="InterPro"/>
</dbReference>
<dbReference type="InterPro" id="IPR003594">
    <property type="entry name" value="HATPase_dom"/>
</dbReference>
<dbReference type="Gene3D" id="3.30.450.20">
    <property type="entry name" value="PAS domain"/>
    <property type="match status" value="1"/>
</dbReference>
<dbReference type="PROSITE" id="PS50110">
    <property type="entry name" value="RESPONSE_REGULATORY"/>
    <property type="match status" value="1"/>
</dbReference>
<sequence>MEKRILIVEDEGIVALDIQSRLESHGYGVIDIVSTGSRAIEIAKEEVPDLILMDINLKGSIDGIETASLIRRAVDCPIIFLTAFADEKTMKKARISDASGYILKPFREGELLVTIELAIKRDDVRKKIQDNSNWLYSTLNNMNDAVITVSEENRVIFFNRKAGELMDYDLSPGDIFEIDDYIFSEKGRMRFRKGEREIEIEYSRTEIFEDDQKLGQVHFIHDITKQVAYEIGLEKARRAAEDASRAKNDFLANITHELRTPLNTIIGMNSIVSELSTDSELKEMHELIGKAADRLLKQVNELLELAEIDRGVIKILTSRFSVKALIEEVAETFRQQAELKSIDLLVSTGDLPVIVADKNKIREIISCLLSNAFKFTQNGHIEISARVDKGALILCFKDTGIGLSDDQKKRIFQLFTQVDGSRTRYYGGVGVGLTLVNKLVQLLNGSLEVESELSEGSTFTIQIPVEISSDQKTVEIVQETEAGVSREASGMEKELISLVEELKIFFEKKEYDKCNRRIREFRSQHKIVELNFESEALFRLAAAVKLKNIDKLNKIHMELTSHIVSSSGGVYENSYS</sequence>
<dbReference type="InterPro" id="IPR003661">
    <property type="entry name" value="HisK_dim/P_dom"/>
</dbReference>
<dbReference type="PANTHER" id="PTHR43047:SF72">
    <property type="entry name" value="OSMOSENSING HISTIDINE PROTEIN KINASE SLN1"/>
    <property type="match status" value="1"/>
</dbReference>
<evidence type="ECO:0000256" key="11">
    <source>
        <dbReference type="ARBA" id="ARBA00023136"/>
    </source>
</evidence>
<feature type="domain" description="Histidine kinase" evidence="13">
    <location>
        <begin position="253"/>
        <end position="467"/>
    </location>
</feature>
<dbReference type="CDD" id="cd00082">
    <property type="entry name" value="HisKA"/>
    <property type="match status" value="1"/>
</dbReference>
<dbReference type="SUPFAM" id="SSF55874">
    <property type="entry name" value="ATPase domain of HSP90 chaperone/DNA topoisomerase II/histidine kinase"/>
    <property type="match status" value="1"/>
</dbReference>
<dbReference type="Gene3D" id="3.40.50.2300">
    <property type="match status" value="1"/>
</dbReference>
<evidence type="ECO:0000256" key="5">
    <source>
        <dbReference type="ARBA" id="ARBA00022553"/>
    </source>
</evidence>
<keyword evidence="9" id="KW-0067">ATP-binding</keyword>
<keyword evidence="4" id="KW-1003">Cell membrane</keyword>
<gene>
    <name evidence="15" type="ORF">HNR50_000643</name>
</gene>
<evidence type="ECO:0000259" key="13">
    <source>
        <dbReference type="PROSITE" id="PS50109"/>
    </source>
</evidence>
<dbReference type="InterPro" id="IPR005467">
    <property type="entry name" value="His_kinase_dom"/>
</dbReference>
<dbReference type="SMART" id="SM00448">
    <property type="entry name" value="REC"/>
    <property type="match status" value="1"/>
</dbReference>
<reference evidence="15 16" key="1">
    <citation type="submission" date="2020-08" db="EMBL/GenBank/DDBJ databases">
        <title>Genomic Encyclopedia of Type Strains, Phase IV (KMG-IV): sequencing the most valuable type-strain genomes for metagenomic binning, comparative biology and taxonomic classification.</title>
        <authorList>
            <person name="Goeker M."/>
        </authorList>
    </citation>
    <scope>NUCLEOTIDE SEQUENCE [LARGE SCALE GENOMIC DNA]</scope>
    <source>
        <strain evidence="15 16">DSM 2461</strain>
    </source>
</reference>
<dbReference type="AlphaFoldDB" id="A0A841R7J4"/>
<comment type="subcellular location">
    <subcellularLocation>
        <location evidence="2">Cell membrane</location>
    </subcellularLocation>
</comment>
<dbReference type="Pfam" id="PF02518">
    <property type="entry name" value="HATPase_c"/>
    <property type="match status" value="1"/>
</dbReference>
<dbReference type="GO" id="GO:0005886">
    <property type="term" value="C:plasma membrane"/>
    <property type="evidence" value="ECO:0007669"/>
    <property type="project" value="UniProtKB-SubCell"/>
</dbReference>
<dbReference type="InterPro" id="IPR011006">
    <property type="entry name" value="CheY-like_superfamily"/>
</dbReference>
<dbReference type="Gene3D" id="1.10.287.130">
    <property type="match status" value="1"/>
</dbReference>
<keyword evidence="16" id="KW-1185">Reference proteome</keyword>
<dbReference type="EC" id="2.7.13.3" evidence="3"/>
<dbReference type="FunFam" id="3.30.565.10:FF:000023">
    <property type="entry name" value="PAS domain-containing sensor histidine kinase"/>
    <property type="match status" value="1"/>
</dbReference>
<proteinExistence type="predicted"/>
<evidence type="ECO:0000256" key="1">
    <source>
        <dbReference type="ARBA" id="ARBA00000085"/>
    </source>
</evidence>
<dbReference type="SUPFAM" id="SSF52172">
    <property type="entry name" value="CheY-like"/>
    <property type="match status" value="1"/>
</dbReference>
<comment type="catalytic activity">
    <reaction evidence="1">
        <text>ATP + protein L-histidine = ADP + protein N-phospho-L-histidine.</text>
        <dbReference type="EC" id="2.7.13.3"/>
    </reaction>
</comment>
<evidence type="ECO:0000256" key="8">
    <source>
        <dbReference type="ARBA" id="ARBA00022777"/>
    </source>
</evidence>
<dbReference type="SUPFAM" id="SSF47384">
    <property type="entry name" value="Homodimeric domain of signal transducing histidine kinase"/>
    <property type="match status" value="1"/>
</dbReference>
<dbReference type="GO" id="GO:0005524">
    <property type="term" value="F:ATP binding"/>
    <property type="evidence" value="ECO:0007669"/>
    <property type="project" value="UniProtKB-KW"/>
</dbReference>
<dbReference type="InterPro" id="IPR001789">
    <property type="entry name" value="Sig_transdc_resp-reg_receiver"/>
</dbReference>
<dbReference type="EMBL" id="JACHGJ010000001">
    <property type="protein sequence ID" value="MBB6479010.1"/>
    <property type="molecule type" value="Genomic_DNA"/>
</dbReference>
<keyword evidence="8 15" id="KW-0418">Kinase</keyword>
<dbReference type="Gene3D" id="3.30.565.10">
    <property type="entry name" value="Histidine kinase-like ATPase, C-terminal domain"/>
    <property type="match status" value="1"/>
</dbReference>
<dbReference type="PANTHER" id="PTHR43047">
    <property type="entry name" value="TWO-COMPONENT HISTIDINE PROTEIN KINASE"/>
    <property type="match status" value="1"/>
</dbReference>